<dbReference type="Gene3D" id="1.10.10.10">
    <property type="entry name" value="Winged helix-like DNA-binding domain superfamily/Winged helix DNA-binding domain"/>
    <property type="match status" value="1"/>
</dbReference>
<dbReference type="InterPro" id="IPR036390">
    <property type="entry name" value="WH_DNA-bd_sf"/>
</dbReference>
<dbReference type="PANTHER" id="PTHR33164:SF106">
    <property type="entry name" value="TRANSCRIPTIONAL REGULATORY PROTEIN"/>
    <property type="match status" value="1"/>
</dbReference>
<evidence type="ECO:0000313" key="3">
    <source>
        <dbReference type="Proteomes" id="UP000185124"/>
    </source>
</evidence>
<dbReference type="RefSeq" id="WP_208869587.1">
    <property type="nucleotide sequence ID" value="NZ_FSQT01000001.1"/>
</dbReference>
<dbReference type="GO" id="GO:0003700">
    <property type="term" value="F:DNA-binding transcription factor activity"/>
    <property type="evidence" value="ECO:0007669"/>
    <property type="project" value="InterPro"/>
</dbReference>
<dbReference type="STRING" id="709881.SAMN04489832_2471"/>
<evidence type="ECO:0000259" key="1">
    <source>
        <dbReference type="PROSITE" id="PS50995"/>
    </source>
</evidence>
<dbReference type="InterPro" id="IPR036388">
    <property type="entry name" value="WH-like_DNA-bd_sf"/>
</dbReference>
<dbReference type="PANTHER" id="PTHR33164">
    <property type="entry name" value="TRANSCRIPTIONAL REGULATOR, MARR FAMILY"/>
    <property type="match status" value="1"/>
</dbReference>
<dbReference type="Pfam" id="PF01047">
    <property type="entry name" value="MarR"/>
    <property type="match status" value="1"/>
</dbReference>
<accession>A0A1N5WHT8</accession>
<dbReference type="EMBL" id="FSQT01000001">
    <property type="protein sequence ID" value="SIM84778.1"/>
    <property type="molecule type" value="Genomic_DNA"/>
</dbReference>
<sequence length="151" mass="16433">MTDYGWELSTAVVLFHEAIARRLGLNAAEHKALGLIMRAGPLPTGALAPQLGVGVSAVTGIVDRLEQAGYVRREPDPSDRRRVLVTADPSRAPDLTGIFADLSREMNAFMSRYDERQMATVVDYIENTVRVLRSQTARLTEQGRSAAGPPA</sequence>
<dbReference type="InterPro" id="IPR000835">
    <property type="entry name" value="HTH_MarR-typ"/>
</dbReference>
<evidence type="ECO:0000313" key="2">
    <source>
        <dbReference type="EMBL" id="SIM84778.1"/>
    </source>
</evidence>
<name>A0A1N5WHT8_9ACTN</name>
<dbReference type="GO" id="GO:0003677">
    <property type="term" value="F:DNA binding"/>
    <property type="evidence" value="ECO:0007669"/>
    <property type="project" value="UniProtKB-KW"/>
</dbReference>
<keyword evidence="2" id="KW-0238">DNA-binding</keyword>
<dbReference type="SMART" id="SM00347">
    <property type="entry name" value="HTH_MARR"/>
    <property type="match status" value="1"/>
</dbReference>
<dbReference type="InterPro" id="IPR039422">
    <property type="entry name" value="MarR/SlyA-like"/>
</dbReference>
<gene>
    <name evidence="2" type="ORF">SAMN04489832_2471</name>
</gene>
<dbReference type="Proteomes" id="UP000185124">
    <property type="component" value="Unassembled WGS sequence"/>
</dbReference>
<dbReference type="SUPFAM" id="SSF46785">
    <property type="entry name" value="Winged helix' DNA-binding domain"/>
    <property type="match status" value="1"/>
</dbReference>
<proteinExistence type="predicted"/>
<dbReference type="AlphaFoldDB" id="A0A1N5WHT8"/>
<reference evidence="3" key="1">
    <citation type="submission" date="2016-12" db="EMBL/GenBank/DDBJ databases">
        <authorList>
            <person name="Varghese N."/>
            <person name="Submissions S."/>
        </authorList>
    </citation>
    <scope>NUCLEOTIDE SEQUENCE [LARGE SCALE GENOMIC DNA]</scope>
    <source>
        <strain evidence="3">DSM 45599</strain>
    </source>
</reference>
<dbReference type="PROSITE" id="PS50995">
    <property type="entry name" value="HTH_MARR_2"/>
    <property type="match status" value="1"/>
</dbReference>
<keyword evidence="3" id="KW-1185">Reference proteome</keyword>
<dbReference type="GO" id="GO:0006950">
    <property type="term" value="P:response to stress"/>
    <property type="evidence" value="ECO:0007669"/>
    <property type="project" value="TreeGrafter"/>
</dbReference>
<organism evidence="2 3">
    <name type="scientific">Micromonospora cremea</name>
    <dbReference type="NCBI Taxonomy" id="709881"/>
    <lineage>
        <taxon>Bacteria</taxon>
        <taxon>Bacillati</taxon>
        <taxon>Actinomycetota</taxon>
        <taxon>Actinomycetes</taxon>
        <taxon>Micromonosporales</taxon>
        <taxon>Micromonosporaceae</taxon>
        <taxon>Micromonospora</taxon>
    </lineage>
</organism>
<protein>
    <submittedName>
        <fullName evidence="2">DNA-binding transcriptional regulator, MarR family</fullName>
    </submittedName>
</protein>
<feature type="domain" description="HTH marR-type" evidence="1">
    <location>
        <begin position="1"/>
        <end position="130"/>
    </location>
</feature>